<dbReference type="Proteomes" id="UP000265366">
    <property type="component" value="Unassembled WGS sequence"/>
</dbReference>
<dbReference type="EMBL" id="QXFM01000110">
    <property type="protein sequence ID" value="RIV83990.1"/>
    <property type="molecule type" value="Genomic_DNA"/>
</dbReference>
<proteinExistence type="predicted"/>
<feature type="compositionally biased region" description="Basic and acidic residues" evidence="1">
    <location>
        <begin position="32"/>
        <end position="43"/>
    </location>
</feature>
<evidence type="ECO:0000313" key="3">
    <source>
        <dbReference type="Proteomes" id="UP000265366"/>
    </source>
</evidence>
<accession>A0A3A1P2G9</accession>
<dbReference type="OrthoDB" id="7219782at2"/>
<gene>
    <name evidence="2" type="ORF">D2V17_12235</name>
</gene>
<keyword evidence="3" id="KW-1185">Reference proteome</keyword>
<reference evidence="2 3" key="1">
    <citation type="submission" date="2018-08" db="EMBL/GenBank/DDBJ databases">
        <title>Erythrobacter zhengii sp.nov., a bacterium isolated from deep-sea sediment.</title>
        <authorList>
            <person name="Fang C."/>
            <person name="Wu Y.-H."/>
            <person name="Sun C."/>
            <person name="Wang H."/>
            <person name="Cheng H."/>
            <person name="Meng F.-X."/>
            <person name="Wang C.-S."/>
            <person name="Xu X.-W."/>
        </authorList>
    </citation>
    <scope>NUCLEOTIDE SEQUENCE [LARGE SCALE GENOMIC DNA]</scope>
    <source>
        <strain evidence="2 3">CCTCC AB 2015396</strain>
    </source>
</reference>
<dbReference type="AlphaFoldDB" id="A0A3A1P2G9"/>
<name>A0A3A1P2G9_9SPHN</name>
<evidence type="ECO:0000313" key="2">
    <source>
        <dbReference type="EMBL" id="RIV83990.1"/>
    </source>
</evidence>
<feature type="compositionally biased region" description="Basic residues" evidence="1">
    <location>
        <begin position="53"/>
        <end position="70"/>
    </location>
</feature>
<feature type="region of interest" description="Disordered" evidence="1">
    <location>
        <begin position="23"/>
        <end position="91"/>
    </location>
</feature>
<sequence>MIAMSMSFRVARTAPIAASMAVQGTGAIDGASQRDRSEAEDGGKPPFFVSRCKAVRRRKKAGRPSLRHKRSGEAFSGQTSHDRGRVGRRHTREGMVARQLCAPIVVIKASLRVS</sequence>
<organism evidence="2 3">
    <name type="scientific">Aurantiacibacter xanthus</name>
    <dbReference type="NCBI Taxonomy" id="1784712"/>
    <lineage>
        <taxon>Bacteria</taxon>
        <taxon>Pseudomonadati</taxon>
        <taxon>Pseudomonadota</taxon>
        <taxon>Alphaproteobacteria</taxon>
        <taxon>Sphingomonadales</taxon>
        <taxon>Erythrobacteraceae</taxon>
        <taxon>Aurantiacibacter</taxon>
    </lineage>
</organism>
<comment type="caution">
    <text evidence="2">The sequence shown here is derived from an EMBL/GenBank/DDBJ whole genome shotgun (WGS) entry which is preliminary data.</text>
</comment>
<protein>
    <submittedName>
        <fullName evidence="2">Uncharacterized protein</fullName>
    </submittedName>
</protein>
<evidence type="ECO:0000256" key="1">
    <source>
        <dbReference type="SAM" id="MobiDB-lite"/>
    </source>
</evidence>